<protein>
    <submittedName>
        <fullName evidence="9">Solute carrier family 15 member 2-like</fullName>
    </submittedName>
</protein>
<keyword evidence="10" id="KW-1185">Reference proteome</keyword>
<reference evidence="9 10" key="1">
    <citation type="journal article" date="2007" name="Nature">
        <title>Genome of the marsupial Monodelphis domestica reveals innovation in non-coding sequences.</title>
        <authorList>
            <person name="Mikkelsen T.S."/>
            <person name="Wakefield M.J."/>
            <person name="Aken B."/>
            <person name="Amemiya C.T."/>
            <person name="Chang J.L."/>
            <person name="Duke S."/>
            <person name="Garber M."/>
            <person name="Gentles A.J."/>
            <person name="Goodstadt L."/>
            <person name="Heger A."/>
            <person name="Jurka J."/>
            <person name="Kamal M."/>
            <person name="Mauceli E."/>
            <person name="Searle S.M."/>
            <person name="Sharpe T."/>
            <person name="Baker M.L."/>
            <person name="Batzer M.A."/>
            <person name="Benos P.V."/>
            <person name="Belov K."/>
            <person name="Clamp M."/>
            <person name="Cook A."/>
            <person name="Cuff J."/>
            <person name="Das R."/>
            <person name="Davidow L."/>
            <person name="Deakin J.E."/>
            <person name="Fazzari M.J."/>
            <person name="Glass J.L."/>
            <person name="Grabherr M."/>
            <person name="Greally J.M."/>
            <person name="Gu W."/>
            <person name="Hore T.A."/>
            <person name="Huttley G.A."/>
            <person name="Kleber M."/>
            <person name="Jirtle R.L."/>
            <person name="Koina E."/>
            <person name="Lee J.T."/>
            <person name="Mahony S."/>
            <person name="Marra M.A."/>
            <person name="Miller R.D."/>
            <person name="Nicholls R.D."/>
            <person name="Oda M."/>
            <person name="Papenfuss A.T."/>
            <person name="Parra Z.E."/>
            <person name="Pollock D.D."/>
            <person name="Ray D.A."/>
            <person name="Schein J.E."/>
            <person name="Speed T.P."/>
            <person name="Thompson K."/>
            <person name="VandeBerg J.L."/>
            <person name="Wade C.M."/>
            <person name="Walker J.A."/>
            <person name="Waters P.D."/>
            <person name="Webber C."/>
            <person name="Weidman J.R."/>
            <person name="Xie X."/>
            <person name="Zody M.C."/>
            <person name="Baldwin J."/>
            <person name="Abdouelleil A."/>
            <person name="Abdulkadir J."/>
            <person name="Abebe A."/>
            <person name="Abera B."/>
            <person name="Abreu J."/>
            <person name="Acer S.C."/>
            <person name="Aftuck L."/>
            <person name="Alexander A."/>
            <person name="An P."/>
            <person name="Anderson E."/>
            <person name="Anderson S."/>
            <person name="Arachi H."/>
            <person name="Azer M."/>
            <person name="Bachantsang P."/>
            <person name="Barry A."/>
            <person name="Bayul T."/>
            <person name="Berlin A."/>
            <person name="Bessette D."/>
            <person name="Bloom T."/>
            <person name="Bloom T."/>
            <person name="Boguslavskiy L."/>
            <person name="Bonnet C."/>
            <person name="Boukhgalter B."/>
            <person name="Bourzgui I."/>
            <person name="Brown A."/>
            <person name="Cahill P."/>
            <person name="Channer S."/>
            <person name="Cheshatsang Y."/>
            <person name="Chuda L."/>
            <person name="Citroen M."/>
            <person name="Collymore A."/>
            <person name="Cooke P."/>
            <person name="Costello M."/>
            <person name="D'Aco K."/>
            <person name="Daza R."/>
            <person name="De Haan G."/>
            <person name="DeGray S."/>
            <person name="DeMaso C."/>
            <person name="Dhargay N."/>
            <person name="Dooley K."/>
            <person name="Dooley E."/>
            <person name="Doricent M."/>
            <person name="Dorje P."/>
            <person name="Dorjee K."/>
            <person name="Dupes A."/>
            <person name="Elong R."/>
            <person name="Falk J."/>
            <person name="Farina A."/>
            <person name="Faro S."/>
            <person name="Ferguson D."/>
            <person name="Fisher S."/>
            <person name="Foley C.D."/>
            <person name="Franke A."/>
            <person name="Friedrich D."/>
            <person name="Gadbois L."/>
            <person name="Gearin G."/>
            <person name="Gearin C.R."/>
            <person name="Giannoukos G."/>
            <person name="Goode T."/>
            <person name="Graham J."/>
            <person name="Grandbois E."/>
            <person name="Grewal S."/>
            <person name="Gyaltsen K."/>
            <person name="Hafez N."/>
            <person name="Hagos B."/>
            <person name="Hall J."/>
            <person name="Henson C."/>
            <person name="Hollinger A."/>
            <person name="Honan T."/>
            <person name="Huard M.D."/>
            <person name="Hughes L."/>
            <person name="Hurhula B."/>
            <person name="Husby M.E."/>
            <person name="Kamat A."/>
            <person name="Kanga B."/>
            <person name="Kashin S."/>
            <person name="Khazanovich D."/>
            <person name="Kisner P."/>
            <person name="Lance K."/>
            <person name="Lara M."/>
            <person name="Lee W."/>
            <person name="Lennon N."/>
            <person name="Letendre F."/>
            <person name="LeVine R."/>
            <person name="Lipovsky A."/>
            <person name="Liu X."/>
            <person name="Liu J."/>
            <person name="Liu S."/>
            <person name="Lokyitsang T."/>
            <person name="Lokyitsang Y."/>
            <person name="Lubonja R."/>
            <person name="Lui A."/>
            <person name="MacDonald P."/>
            <person name="Magnisalis V."/>
            <person name="Maru K."/>
            <person name="Matthews C."/>
            <person name="McCusker W."/>
            <person name="McDonough S."/>
            <person name="Mehta T."/>
            <person name="Meldrim J."/>
            <person name="Meneus L."/>
            <person name="Mihai O."/>
            <person name="Mihalev A."/>
            <person name="Mihova T."/>
            <person name="Mittelman R."/>
            <person name="Mlenga V."/>
            <person name="Montmayeur A."/>
            <person name="Mulrain L."/>
            <person name="Navidi A."/>
            <person name="Naylor J."/>
            <person name="Negash T."/>
            <person name="Nguyen T."/>
            <person name="Nguyen N."/>
            <person name="Nicol R."/>
            <person name="Norbu C."/>
            <person name="Norbu N."/>
            <person name="Novod N."/>
            <person name="O'Neill B."/>
            <person name="Osman S."/>
            <person name="Markiewicz E."/>
            <person name="Oyono O.L."/>
            <person name="Patti C."/>
            <person name="Phunkhang P."/>
            <person name="Pierre F."/>
            <person name="Priest M."/>
            <person name="Raghuraman S."/>
            <person name="Rege F."/>
            <person name="Reyes R."/>
            <person name="Rise C."/>
            <person name="Rogov P."/>
            <person name="Ross K."/>
            <person name="Ryan E."/>
            <person name="Settipalli S."/>
            <person name="Shea T."/>
            <person name="Sherpa N."/>
            <person name="Shi L."/>
            <person name="Shih D."/>
            <person name="Sparrow T."/>
            <person name="Spaulding J."/>
            <person name="Stalker J."/>
            <person name="Stange-Thomann N."/>
            <person name="Stavropoulos S."/>
            <person name="Stone C."/>
            <person name="Strader C."/>
            <person name="Tesfaye S."/>
            <person name="Thomson T."/>
            <person name="Thoulutsang Y."/>
            <person name="Thoulutsang D."/>
            <person name="Topham K."/>
            <person name="Topping I."/>
            <person name="Tsamla T."/>
            <person name="Vassiliev H."/>
            <person name="Vo A."/>
            <person name="Wangchuk T."/>
            <person name="Wangdi T."/>
            <person name="Weiand M."/>
            <person name="Wilkinson J."/>
            <person name="Wilson A."/>
            <person name="Yadav S."/>
            <person name="Young G."/>
            <person name="Yu Q."/>
            <person name="Zembek L."/>
            <person name="Zhong D."/>
            <person name="Zimmer A."/>
            <person name="Zwirko Z."/>
            <person name="Jaffe D.B."/>
            <person name="Alvarez P."/>
            <person name="Brockman W."/>
            <person name="Butler J."/>
            <person name="Chin C."/>
            <person name="Gnerre S."/>
            <person name="MacCallum I."/>
            <person name="Graves J.A."/>
            <person name="Ponting C.P."/>
            <person name="Breen M."/>
            <person name="Samollow P.B."/>
            <person name="Lander E.S."/>
            <person name="Lindblad-Toh K."/>
        </authorList>
    </citation>
    <scope>NUCLEOTIDE SEQUENCE [LARGE SCALE GENOMIC DNA]</scope>
</reference>
<keyword evidence="4" id="KW-0813">Transport</keyword>
<evidence type="ECO:0000313" key="9">
    <source>
        <dbReference type="Ensembl" id="ENSMODP00000039875.1"/>
    </source>
</evidence>
<dbReference type="InParanoid" id="K7E274"/>
<feature type="transmembrane region" description="Helical" evidence="8">
    <location>
        <begin position="649"/>
        <end position="670"/>
    </location>
</feature>
<feature type="transmembrane region" description="Helical" evidence="8">
    <location>
        <begin position="357"/>
        <end position="375"/>
    </location>
</feature>
<feature type="transmembrane region" description="Helical" evidence="8">
    <location>
        <begin position="324"/>
        <end position="345"/>
    </location>
</feature>
<dbReference type="PANTHER" id="PTHR11654">
    <property type="entry name" value="OLIGOPEPTIDE TRANSPORTER-RELATED"/>
    <property type="match status" value="1"/>
</dbReference>
<sequence>MEAIEAQKEEQLLKIKKFRNKFPVSGIILLIIKWLDNTSFSELYGLLKKNFFSHFNFSTEYGNSLDLMFHCCLTSMALISSIITDSCLGKFNALILSQVLLLTGYSIVIAREFLPEDTFMSMFLLVTGLLLVASSTGVKLPCFMCLAGDQFQENQVKERNMMFSFLFLSISFGEIFATFLVPLIKDLECFSKNCYLVYLLASTCIEIFCIVLLIVSKKLFFIAVLKRGKILEIFKCIQFALVNQLRHCALKIPRRDHWLDWALEKFSEEQIRDVKIFFLLLLFTIPFPFLWALSKKQTNANFFQAKKMNRSLAGFSWQNDEVQAYVSGCLIIIITFSEICVRPIAKRHGFSFTTMRKMLIGMLLIYISMLITLYLELQIEKYPYPMPGPRECYLRVINVVDSTIHMDLYKNTTVSYSRLCVAFKKHENYKKIHLDSEYQNFLNKLYSSKTLKKENILLKEKEKYTLVLYGRSRNFSSLLIHDEENTSGNGLADVKIVSALDKNITFLRALGSFRLTEYNRVSPSLRIKTNRSRKLLCKTDVIYWFTLGLLDYGGNYMYVIIKDTPILISWKIQTIEIKNISFVWQIPQLIIFEIGEFMVQVSCMQFYYAEAVEGMKVTMMALWLNTIFTGFLIDTTMIYNFLLPSWIDQFIFSSIQLALIIIIVITAYYYQETIIKLRRKPHF</sequence>
<dbReference type="Pfam" id="PF00854">
    <property type="entry name" value="PTR2"/>
    <property type="match status" value="1"/>
</dbReference>
<accession>K7E274</accession>
<dbReference type="GO" id="GO:0071916">
    <property type="term" value="F:dipeptide transmembrane transporter activity"/>
    <property type="evidence" value="ECO:0000318"/>
    <property type="project" value="GO_Central"/>
</dbReference>
<keyword evidence="3 8" id="KW-0812">Transmembrane</keyword>
<feature type="transmembrane region" description="Helical" evidence="8">
    <location>
        <begin position="196"/>
        <end position="216"/>
    </location>
</feature>
<keyword evidence="6 8" id="KW-1133">Transmembrane helix</keyword>
<dbReference type="eggNOG" id="KOG1237">
    <property type="taxonomic scope" value="Eukaryota"/>
</dbReference>
<feature type="transmembrane region" description="Helical" evidence="8">
    <location>
        <begin position="274"/>
        <end position="293"/>
    </location>
</feature>
<proteinExistence type="inferred from homology"/>
<dbReference type="GeneTree" id="ENSGT00940000156507"/>
<dbReference type="RefSeq" id="XP_007497200.1">
    <property type="nucleotide sequence ID" value="XM_007497138.3"/>
</dbReference>
<evidence type="ECO:0000256" key="7">
    <source>
        <dbReference type="ARBA" id="ARBA00023136"/>
    </source>
</evidence>
<reference evidence="9" key="2">
    <citation type="submission" date="2025-08" db="UniProtKB">
        <authorList>
            <consortium name="Ensembl"/>
        </authorList>
    </citation>
    <scope>IDENTIFICATION</scope>
</reference>
<dbReference type="GO" id="GO:0016324">
    <property type="term" value="C:apical plasma membrane"/>
    <property type="evidence" value="ECO:0000318"/>
    <property type="project" value="GO_Central"/>
</dbReference>
<dbReference type="Ensembl" id="ENSMODT00000042980.2">
    <property type="protein sequence ID" value="ENSMODP00000039875.1"/>
    <property type="gene ID" value="ENSMODG00000028753.2"/>
</dbReference>
<dbReference type="InterPro" id="IPR036259">
    <property type="entry name" value="MFS_trans_sf"/>
</dbReference>
<keyword evidence="4" id="KW-0769">Symport</keyword>
<dbReference type="Gene3D" id="1.20.1250.20">
    <property type="entry name" value="MFS general substrate transporter like domains"/>
    <property type="match status" value="2"/>
</dbReference>
<keyword evidence="5" id="KW-0571">Peptide transport</keyword>
<dbReference type="Bgee" id="ENSMODG00000028753">
    <property type="expression patterns" value="Expressed in spermatocyte and 6 other cell types or tissues"/>
</dbReference>
<evidence type="ECO:0000256" key="2">
    <source>
        <dbReference type="ARBA" id="ARBA00005982"/>
    </source>
</evidence>
<feature type="transmembrane region" description="Helical" evidence="8">
    <location>
        <begin position="541"/>
        <end position="561"/>
    </location>
</feature>
<comment type="subcellular location">
    <subcellularLocation>
        <location evidence="1">Membrane</location>
        <topology evidence="1">Multi-pass membrane protein</topology>
    </subcellularLocation>
</comment>
<comment type="similarity">
    <text evidence="2">Belongs to the major facilitator superfamily. Proton-dependent oligopeptide transporter (POT/PTR) (TC 2.A.17) family.</text>
</comment>
<feature type="transmembrane region" description="Helical" evidence="8">
    <location>
        <begin position="67"/>
        <end position="84"/>
    </location>
</feature>
<dbReference type="AlphaFoldDB" id="K7E274"/>
<dbReference type="SUPFAM" id="SSF103473">
    <property type="entry name" value="MFS general substrate transporter"/>
    <property type="match status" value="1"/>
</dbReference>
<feature type="transmembrane region" description="Helical" evidence="8">
    <location>
        <begin position="91"/>
        <end position="110"/>
    </location>
</feature>
<evidence type="ECO:0000256" key="5">
    <source>
        <dbReference type="ARBA" id="ARBA00022856"/>
    </source>
</evidence>
<organism evidence="9 10">
    <name type="scientific">Monodelphis domestica</name>
    <name type="common">Gray short-tailed opossum</name>
    <dbReference type="NCBI Taxonomy" id="13616"/>
    <lineage>
        <taxon>Eukaryota</taxon>
        <taxon>Metazoa</taxon>
        <taxon>Chordata</taxon>
        <taxon>Craniata</taxon>
        <taxon>Vertebrata</taxon>
        <taxon>Euteleostomi</taxon>
        <taxon>Mammalia</taxon>
        <taxon>Metatheria</taxon>
        <taxon>Didelphimorphia</taxon>
        <taxon>Didelphidae</taxon>
        <taxon>Monodelphis</taxon>
    </lineage>
</organism>
<evidence type="ECO:0000256" key="1">
    <source>
        <dbReference type="ARBA" id="ARBA00004141"/>
    </source>
</evidence>
<evidence type="ECO:0000313" key="10">
    <source>
        <dbReference type="Proteomes" id="UP000002280"/>
    </source>
</evidence>
<feature type="transmembrane region" description="Helical" evidence="8">
    <location>
        <begin position="22"/>
        <end position="47"/>
    </location>
</feature>
<evidence type="ECO:0000256" key="8">
    <source>
        <dbReference type="SAM" id="Phobius"/>
    </source>
</evidence>
<dbReference type="GO" id="GO:0005886">
    <property type="term" value="C:plasma membrane"/>
    <property type="evidence" value="ECO:0000318"/>
    <property type="project" value="GO_Central"/>
</dbReference>
<feature type="transmembrane region" description="Helical" evidence="8">
    <location>
        <begin position="122"/>
        <end position="142"/>
    </location>
</feature>
<evidence type="ECO:0000256" key="4">
    <source>
        <dbReference type="ARBA" id="ARBA00022847"/>
    </source>
</evidence>
<dbReference type="GO" id="GO:0140206">
    <property type="term" value="P:dipeptide import across plasma membrane"/>
    <property type="evidence" value="ECO:0000318"/>
    <property type="project" value="GO_Central"/>
</dbReference>
<dbReference type="InterPro" id="IPR000109">
    <property type="entry name" value="POT_fam"/>
</dbReference>
<evidence type="ECO:0000256" key="6">
    <source>
        <dbReference type="ARBA" id="ARBA00022989"/>
    </source>
</evidence>
<dbReference type="GO" id="GO:0015293">
    <property type="term" value="F:symporter activity"/>
    <property type="evidence" value="ECO:0007669"/>
    <property type="project" value="UniProtKB-KW"/>
</dbReference>
<feature type="transmembrane region" description="Helical" evidence="8">
    <location>
        <begin position="163"/>
        <end position="184"/>
    </location>
</feature>
<reference evidence="9" key="3">
    <citation type="submission" date="2025-09" db="UniProtKB">
        <authorList>
            <consortium name="Ensembl"/>
        </authorList>
    </citation>
    <scope>IDENTIFICATION</scope>
</reference>
<keyword evidence="5" id="KW-0653">Protein transport</keyword>
<feature type="transmembrane region" description="Helical" evidence="8">
    <location>
        <begin position="622"/>
        <end position="643"/>
    </location>
</feature>
<evidence type="ECO:0000256" key="3">
    <source>
        <dbReference type="ARBA" id="ARBA00022692"/>
    </source>
</evidence>
<dbReference type="OMA" id="SCMEFFY"/>
<dbReference type="Proteomes" id="UP000002280">
    <property type="component" value="Chromosome 5"/>
</dbReference>
<gene>
    <name evidence="9" type="primary">LOC103101138</name>
</gene>
<dbReference type="OrthoDB" id="8904098at2759"/>
<keyword evidence="7 8" id="KW-0472">Membrane</keyword>
<name>K7E274_MONDO</name>
<dbReference type="GeneID" id="103101138"/>
<dbReference type="HOGENOM" id="CLU_004790_3_0_1"/>